<name>A0A495BGU0_VOGIN</name>
<dbReference type="RefSeq" id="WP_120810295.1">
    <property type="nucleotide sequence ID" value="NZ_RBID01000013.1"/>
</dbReference>
<dbReference type="GO" id="GO:0006402">
    <property type="term" value="P:mRNA catabolic process"/>
    <property type="evidence" value="ECO:0007669"/>
    <property type="project" value="TreeGrafter"/>
</dbReference>
<dbReference type="GO" id="GO:0005829">
    <property type="term" value="C:cytosol"/>
    <property type="evidence" value="ECO:0007669"/>
    <property type="project" value="TreeGrafter"/>
</dbReference>
<evidence type="ECO:0000313" key="2">
    <source>
        <dbReference type="EMBL" id="RKQ60179.1"/>
    </source>
</evidence>
<sequence>MNVFYEESGSFKVGSIVSRNDASLQVDTQHGKRAKLKAANVFLEFSSALQDFLPAAEAIAADIDVDFLWECCGDDEFGFDTLAADYFGHAPNAFESAAILIKLYAAPMYFYKKAKGRFKSAPEETLKAALAGIERKKREQEQVDAWAAELAAGTLPDAIRSHLMPLLYRPDKNTLEFKAFDQASRASGLPPLRLAHHVGGIPSVPEYLMAGFQLEHFPKGLGFGSYAPATMPADLPLSEVQAFSIDDAATTEIDDALSVAWLDNGNIRVGIHIAAPTLGVAVGSDIEKLVHNRLSTVYFPGDKITMLPDDVVQQFTLQEGQACPALSLYVEVAPDFSLVGFDNRIERVNIAANLRHDQLEQVFNEDTLAADGFGPDYAFKKELVWLWQFANAREAFRGKTPDPNRPPQVDYNFNVVDGKVIISVRKRGSPMDKLVSELMILANSEWGRMLAEADIPAMYRAQSMGKVRMTTRPEPHIGLGVQQYAWSTSPLRRASDFVNQRQLVAMIRGETPQYPQGDAMLFALLRDFDAAYSAYLGFQDKMEHFWCLRWFSQQGISEPTASYIKEDLVRIDGVPMRQRIPGLPELAAGDRIKLQIIRIDELMQEIEFRFIEVIERKQQPAAAASEQPA</sequence>
<comment type="caution">
    <text evidence="2">The sequence shown here is derived from an EMBL/GenBank/DDBJ whole genome shotgun (WGS) entry which is preliminary data.</text>
</comment>
<proteinExistence type="predicted"/>
<evidence type="ECO:0000259" key="1">
    <source>
        <dbReference type="SMART" id="SM00955"/>
    </source>
</evidence>
<dbReference type="PANTHER" id="PTHR23355">
    <property type="entry name" value="RIBONUCLEASE"/>
    <property type="match status" value="1"/>
</dbReference>
<feature type="domain" description="RNB" evidence="1">
    <location>
        <begin position="234"/>
        <end position="509"/>
    </location>
</feature>
<dbReference type="SUPFAM" id="SSF50249">
    <property type="entry name" value="Nucleic acid-binding proteins"/>
    <property type="match status" value="1"/>
</dbReference>
<dbReference type="GO" id="GO:0004540">
    <property type="term" value="F:RNA nuclease activity"/>
    <property type="evidence" value="ECO:0007669"/>
    <property type="project" value="InterPro"/>
</dbReference>
<dbReference type="PANTHER" id="PTHR23355:SF9">
    <property type="entry name" value="DIS3-LIKE EXONUCLEASE 2"/>
    <property type="match status" value="1"/>
</dbReference>
<dbReference type="EMBL" id="RBID01000013">
    <property type="protein sequence ID" value="RKQ60179.1"/>
    <property type="molecule type" value="Genomic_DNA"/>
</dbReference>
<dbReference type="InterPro" id="IPR012340">
    <property type="entry name" value="NA-bd_OB-fold"/>
</dbReference>
<dbReference type="InterPro" id="IPR001900">
    <property type="entry name" value="RNase_II/R"/>
</dbReference>
<protein>
    <submittedName>
        <fullName evidence="2">Exoribonuclease-2</fullName>
    </submittedName>
</protein>
<dbReference type="InterPro" id="IPR050180">
    <property type="entry name" value="RNR_Ribonuclease"/>
</dbReference>
<gene>
    <name evidence="2" type="ORF">C8E02_1523</name>
</gene>
<dbReference type="AlphaFoldDB" id="A0A495BGU0"/>
<accession>A0A495BGU0</accession>
<dbReference type="SMART" id="SM00955">
    <property type="entry name" value="RNB"/>
    <property type="match status" value="1"/>
</dbReference>
<reference evidence="2 3" key="1">
    <citation type="submission" date="2018-10" db="EMBL/GenBank/DDBJ databases">
        <title>Genomic Encyclopedia of Type Strains, Phase IV (KMG-IV): sequencing the most valuable type-strain genomes for metagenomic binning, comparative biology and taxonomic classification.</title>
        <authorList>
            <person name="Goeker M."/>
        </authorList>
    </citation>
    <scope>NUCLEOTIDE SEQUENCE [LARGE SCALE GENOMIC DNA]</scope>
    <source>
        <strain evidence="2 3">DSM 3303</strain>
    </source>
</reference>
<dbReference type="Proteomes" id="UP000279384">
    <property type="component" value="Unassembled WGS sequence"/>
</dbReference>
<dbReference type="Pfam" id="PF00773">
    <property type="entry name" value="RNB"/>
    <property type="match status" value="1"/>
</dbReference>
<organism evidence="2 3">
    <name type="scientific">Vogesella indigofera</name>
    <name type="common">Pseudomonas indigofera</name>
    <dbReference type="NCBI Taxonomy" id="45465"/>
    <lineage>
        <taxon>Bacteria</taxon>
        <taxon>Pseudomonadati</taxon>
        <taxon>Pseudomonadota</taxon>
        <taxon>Betaproteobacteria</taxon>
        <taxon>Neisseriales</taxon>
        <taxon>Chromobacteriaceae</taxon>
        <taxon>Vogesella</taxon>
    </lineage>
</organism>
<dbReference type="GO" id="GO:0003723">
    <property type="term" value="F:RNA binding"/>
    <property type="evidence" value="ECO:0007669"/>
    <property type="project" value="InterPro"/>
</dbReference>
<evidence type="ECO:0000313" key="3">
    <source>
        <dbReference type="Proteomes" id="UP000279384"/>
    </source>
</evidence>